<dbReference type="InterPro" id="IPR001789">
    <property type="entry name" value="Sig_transdc_resp-reg_receiver"/>
</dbReference>
<keyword evidence="1 2" id="KW-0597">Phosphoprotein</keyword>
<dbReference type="STRING" id="984262.SGRA_2115"/>
<dbReference type="Pfam" id="PF00072">
    <property type="entry name" value="Response_reg"/>
    <property type="match status" value="1"/>
</dbReference>
<reference evidence="4 5" key="1">
    <citation type="journal article" date="2012" name="Stand. Genomic Sci.">
        <title>Complete genome sequencing and analysis of Saprospira grandis str. Lewin, a predatory marine bacterium.</title>
        <authorList>
            <person name="Saw J.H."/>
            <person name="Yuryev A."/>
            <person name="Kanbe M."/>
            <person name="Hou S."/>
            <person name="Young A.G."/>
            <person name="Aizawa S."/>
            <person name="Alam M."/>
        </authorList>
    </citation>
    <scope>NUCLEOTIDE SEQUENCE [LARGE SCALE GENOMIC DNA]</scope>
    <source>
        <strain evidence="4 5">Lewin</strain>
    </source>
</reference>
<dbReference type="HOGENOM" id="CLU_527616_0_0_10"/>
<keyword evidence="5" id="KW-1185">Reference proteome</keyword>
<dbReference type="GO" id="GO:0000160">
    <property type="term" value="P:phosphorelay signal transduction system"/>
    <property type="evidence" value="ECO:0007669"/>
    <property type="project" value="InterPro"/>
</dbReference>
<dbReference type="EMBL" id="CP002831">
    <property type="protein sequence ID" value="AFC24846.1"/>
    <property type="molecule type" value="Genomic_DNA"/>
</dbReference>
<dbReference type="PROSITE" id="PS50110">
    <property type="entry name" value="RESPONSE_REGULATORY"/>
    <property type="match status" value="1"/>
</dbReference>
<dbReference type="eggNOG" id="COG2204">
    <property type="taxonomic scope" value="Bacteria"/>
</dbReference>
<dbReference type="InterPro" id="IPR017850">
    <property type="entry name" value="Alkaline_phosphatase_core_sf"/>
</dbReference>
<evidence type="ECO:0000313" key="4">
    <source>
        <dbReference type="EMBL" id="AFC24846.1"/>
    </source>
</evidence>
<dbReference type="PANTHER" id="PTHR44591:SF3">
    <property type="entry name" value="RESPONSE REGULATORY DOMAIN-CONTAINING PROTEIN"/>
    <property type="match status" value="1"/>
</dbReference>
<proteinExistence type="predicted"/>
<feature type="domain" description="Response regulatory" evidence="3">
    <location>
        <begin position="5"/>
        <end position="121"/>
    </location>
</feature>
<dbReference type="SMART" id="SM00448">
    <property type="entry name" value="REC"/>
    <property type="match status" value="1"/>
</dbReference>
<dbReference type="Proteomes" id="UP000007519">
    <property type="component" value="Chromosome"/>
</dbReference>
<dbReference type="AlphaFoldDB" id="H6L2T9"/>
<dbReference type="InterPro" id="IPR011006">
    <property type="entry name" value="CheY-like_superfamily"/>
</dbReference>
<dbReference type="InterPro" id="IPR050595">
    <property type="entry name" value="Bact_response_regulator"/>
</dbReference>
<evidence type="ECO:0000256" key="1">
    <source>
        <dbReference type="ARBA" id="ARBA00022553"/>
    </source>
</evidence>
<accession>H6L2T9</accession>
<dbReference type="PANTHER" id="PTHR44591">
    <property type="entry name" value="STRESS RESPONSE REGULATOR PROTEIN 1"/>
    <property type="match status" value="1"/>
</dbReference>
<dbReference type="Pfam" id="PF08665">
    <property type="entry name" value="PglZ"/>
    <property type="match status" value="1"/>
</dbReference>
<dbReference type="RefSeq" id="WP_015692464.1">
    <property type="nucleotide sequence ID" value="NC_016940.1"/>
</dbReference>
<dbReference type="OrthoDB" id="9813025at2"/>
<dbReference type="SUPFAM" id="SSF52172">
    <property type="entry name" value="CheY-like"/>
    <property type="match status" value="1"/>
</dbReference>
<dbReference type="Gene3D" id="3.40.50.2300">
    <property type="match status" value="1"/>
</dbReference>
<evidence type="ECO:0000259" key="3">
    <source>
        <dbReference type="PROSITE" id="PS50110"/>
    </source>
</evidence>
<dbReference type="CDD" id="cd00156">
    <property type="entry name" value="REC"/>
    <property type="match status" value="1"/>
</dbReference>
<protein>
    <submittedName>
        <fullName evidence="4">Two-component system response regulator</fullName>
    </submittedName>
</protein>
<gene>
    <name evidence="4" type="ordered locus">SGRA_2115</name>
</gene>
<feature type="modified residue" description="4-aspartylphosphate" evidence="2">
    <location>
        <position position="56"/>
    </location>
</feature>
<evidence type="ECO:0000256" key="2">
    <source>
        <dbReference type="PROSITE-ProRule" id="PRU00169"/>
    </source>
</evidence>
<organism evidence="4 5">
    <name type="scientific">Saprospira grandis (strain Lewin)</name>
    <dbReference type="NCBI Taxonomy" id="984262"/>
    <lineage>
        <taxon>Bacteria</taxon>
        <taxon>Pseudomonadati</taxon>
        <taxon>Bacteroidota</taxon>
        <taxon>Saprospiria</taxon>
        <taxon>Saprospirales</taxon>
        <taxon>Saprospiraceae</taxon>
        <taxon>Saprospira</taxon>
    </lineage>
</organism>
<dbReference type="SUPFAM" id="SSF53649">
    <property type="entry name" value="Alkaline phosphatase-like"/>
    <property type="match status" value="1"/>
</dbReference>
<evidence type="ECO:0000313" key="5">
    <source>
        <dbReference type="Proteomes" id="UP000007519"/>
    </source>
</evidence>
<dbReference type="KEGG" id="sgn:SGRA_2115"/>
<sequence length="520" mass="60743">MSTIKILWADDEQKLLKPQIMFLEKKGYEVVPVTNGHDAIEEVSEKMGHYDIVFLDESMPGITGLETLDRIKELAPHLPVVMITKNEAEDVMEQAIGSKISDYLLKPVNPLQLLSTLRKLVDGDRLVQEETRMKYQQEFRNILMAINNSMDAHEWAEVYKKIIYWELKLDASKTASMADILATQKDSANAEFAKFIDRNYVDWLNNEQSPPVMSHDLLRSMVFPDVDRNRPTVFLLLDNLRFDQWKMIEPIISRYFKVEEEDYFYSILPTTTQYSRNAIFSGMMPGEIAKRYPELWLNDNEKGGKNLHEAELLGRQIKRVFRKPIQYGYFKVTNMDGGKQLVDNIHNYIQNNDLFCIVYNFIDMLSHARTEMDILKELAADEKAYRSLTVSWFEHSPLWEALKSIAQQDVQLFIATDHGSIRVHQPSKVVGDRETTTNLRYKVGRNLQYDRKDVFDIRRPEDGKLPRPNVSSTFIFAKNDRFFLYPNNYNHYNNYYSNTFQHGGISLEEIICPIIKLRSK</sequence>
<name>H6L2T9_SAPGL</name>